<organism evidence="12 13">
    <name type="scientific">Paraburkholderia hiiakae</name>
    <dbReference type="NCBI Taxonomy" id="1081782"/>
    <lineage>
        <taxon>Bacteria</taxon>
        <taxon>Pseudomonadati</taxon>
        <taxon>Pseudomonadota</taxon>
        <taxon>Betaproteobacteria</taxon>
        <taxon>Burkholderiales</taxon>
        <taxon>Burkholderiaceae</taxon>
        <taxon>Paraburkholderia</taxon>
    </lineage>
</organism>
<comment type="subcellular location">
    <subcellularLocation>
        <location evidence="1">Cell outer membrane</location>
    </subcellularLocation>
</comment>
<evidence type="ECO:0000256" key="7">
    <source>
        <dbReference type="ARBA" id="ARBA00023136"/>
    </source>
</evidence>
<evidence type="ECO:0000256" key="2">
    <source>
        <dbReference type="ARBA" id="ARBA00009055"/>
    </source>
</evidence>
<keyword evidence="13" id="KW-1185">Reference proteome</keyword>
<protein>
    <submittedName>
        <fullName evidence="12">Heme/hemopexin transporter protein HuxB</fullName>
    </submittedName>
</protein>
<evidence type="ECO:0000259" key="11">
    <source>
        <dbReference type="PROSITE" id="PS51779"/>
    </source>
</evidence>
<keyword evidence="4" id="KW-1134">Transmembrane beta strand</keyword>
<dbReference type="Gene3D" id="3.10.20.310">
    <property type="entry name" value="membrane protein fhac"/>
    <property type="match status" value="1"/>
</dbReference>
<feature type="region of interest" description="Disordered" evidence="9">
    <location>
        <begin position="32"/>
        <end position="59"/>
    </location>
</feature>
<keyword evidence="10" id="KW-0732">Signal</keyword>
<accession>A0ABN7I6C2</accession>
<keyword evidence="6" id="KW-0653">Protein transport</keyword>
<comment type="caution">
    <text evidence="12">The sequence shown here is derived from an EMBL/GenBank/DDBJ whole genome shotgun (WGS) entry which is preliminary data.</text>
</comment>
<dbReference type="Gene3D" id="2.40.160.50">
    <property type="entry name" value="membrane protein fhac: a member of the omp85/tpsb transporter family"/>
    <property type="match status" value="1"/>
</dbReference>
<evidence type="ECO:0000313" key="13">
    <source>
        <dbReference type="Proteomes" id="UP000656319"/>
    </source>
</evidence>
<keyword evidence="8" id="KW-0998">Cell outer membrane</keyword>
<evidence type="ECO:0000256" key="5">
    <source>
        <dbReference type="ARBA" id="ARBA00022692"/>
    </source>
</evidence>
<dbReference type="EMBL" id="CAJHCQ010000015">
    <property type="protein sequence ID" value="CAD6552150.1"/>
    <property type="molecule type" value="Genomic_DNA"/>
</dbReference>
<evidence type="ECO:0000256" key="9">
    <source>
        <dbReference type="SAM" id="MobiDB-lite"/>
    </source>
</evidence>
<feature type="signal peptide" evidence="10">
    <location>
        <begin position="1"/>
        <end position="29"/>
    </location>
</feature>
<dbReference type="PANTHER" id="PTHR34597:SF1">
    <property type="entry name" value="HEME_HEMOPEXIN TRANSPORTER PROTEIN HUXB"/>
    <property type="match status" value="1"/>
</dbReference>
<dbReference type="Pfam" id="PF03865">
    <property type="entry name" value="ShlB"/>
    <property type="match status" value="1"/>
</dbReference>
<dbReference type="PROSITE" id="PS51779">
    <property type="entry name" value="POTRA"/>
    <property type="match status" value="1"/>
</dbReference>
<reference evidence="12 13" key="1">
    <citation type="submission" date="2020-10" db="EMBL/GenBank/DDBJ databases">
        <authorList>
            <person name="Peeters C."/>
        </authorList>
    </citation>
    <scope>NUCLEOTIDE SEQUENCE [LARGE SCALE GENOMIC DNA]</scope>
    <source>
        <strain evidence="12 13">LMG 27952</strain>
    </source>
</reference>
<dbReference type="PANTHER" id="PTHR34597">
    <property type="entry name" value="SLR1661 PROTEIN"/>
    <property type="match status" value="1"/>
</dbReference>
<dbReference type="RefSeq" id="WP_201698790.1">
    <property type="nucleotide sequence ID" value="NZ_CAJHCQ010000015.1"/>
</dbReference>
<proteinExistence type="inferred from homology"/>
<evidence type="ECO:0000256" key="4">
    <source>
        <dbReference type="ARBA" id="ARBA00022452"/>
    </source>
</evidence>
<evidence type="ECO:0000256" key="1">
    <source>
        <dbReference type="ARBA" id="ARBA00004442"/>
    </source>
</evidence>
<dbReference type="InterPro" id="IPR013686">
    <property type="entry name" value="Polypept-transport_assoc_ShlB"/>
</dbReference>
<evidence type="ECO:0000256" key="10">
    <source>
        <dbReference type="SAM" id="SignalP"/>
    </source>
</evidence>
<keyword evidence="5" id="KW-0812">Transmembrane</keyword>
<dbReference type="InterPro" id="IPR051544">
    <property type="entry name" value="TPS_OM_transporter"/>
</dbReference>
<keyword evidence="7" id="KW-0472">Membrane</keyword>
<sequence length="566" mass="60956">MIEIRSKRLCRTRSSLAAALGATVLAAHGQVRVPTPPNSGQLLQQAPQPSLQPPPSNLDLTIQQPKGAPADNTKTFPVRQIEITGNTELPTDMLHAVVAPSEGKNLTLSDLNALADQISDVYHEHGYPLATAYVPAQTIENGVVRIDVAEARYGAVSLNNQSQVSDRVLNNTLAALQSGQPVSEFELERTLLLMQDIPGAQVSSTLRPGQQVGTSDLLVDVTPQQRVTGDAGVDNFGDPYSGRVRGSGSLNINGPFNQGDLLDFSALTTGPGMTYGRMDYRYLLNGQGTTLGATVSGLNYHLRNDLSDLEAHGSAFVGGVVLAQPLIRNTRGNLYGQIEYDFRRLNDNIDIIGLQNDRHTNSVTSTLAGDQLDSTGVTNARLALTYGVLAANNLQTDIIDQLGADTAGHYVKLALSLSRLQQFTRSDALYFGFSGQTSSKNLDTSEQFYLGGPDSVRGYDVGVLSGSRGYLATVEYRHDAAFQNIPGIWEFSIFVDTGWVQQYKNPFVPGPNTGQLSSAGFGVQWNGPYKLLLSASLAFPFGRTPEILSANANTSVHCWVQLRKAF</sequence>
<keyword evidence="3" id="KW-0813">Transport</keyword>
<dbReference type="Pfam" id="PF08479">
    <property type="entry name" value="POTRA_2"/>
    <property type="match status" value="1"/>
</dbReference>
<gene>
    <name evidence="12" type="primary">hxuB</name>
    <name evidence="12" type="ORF">LMG27952_05246</name>
</gene>
<comment type="similarity">
    <text evidence="2">Belongs to the TPS (TC 1.B.20) family.</text>
</comment>
<dbReference type="InterPro" id="IPR005565">
    <property type="entry name" value="Hemolysn_activator_HlyB_C"/>
</dbReference>
<feature type="domain" description="POTRA" evidence="11">
    <location>
        <begin position="76"/>
        <end position="151"/>
    </location>
</feature>
<evidence type="ECO:0000256" key="3">
    <source>
        <dbReference type="ARBA" id="ARBA00022448"/>
    </source>
</evidence>
<dbReference type="InterPro" id="IPR034746">
    <property type="entry name" value="POTRA"/>
</dbReference>
<feature type="chain" id="PRO_5046811227" evidence="10">
    <location>
        <begin position="30"/>
        <end position="566"/>
    </location>
</feature>
<dbReference type="Proteomes" id="UP000656319">
    <property type="component" value="Unassembled WGS sequence"/>
</dbReference>
<evidence type="ECO:0000256" key="6">
    <source>
        <dbReference type="ARBA" id="ARBA00022927"/>
    </source>
</evidence>
<evidence type="ECO:0000256" key="8">
    <source>
        <dbReference type="ARBA" id="ARBA00023237"/>
    </source>
</evidence>
<name>A0ABN7I6C2_9BURK</name>
<evidence type="ECO:0000313" key="12">
    <source>
        <dbReference type="EMBL" id="CAD6552150.1"/>
    </source>
</evidence>